<comment type="caution">
    <text evidence="1">The sequence shown here is derived from an EMBL/GenBank/DDBJ whole genome shotgun (WGS) entry which is preliminary data.</text>
</comment>
<reference evidence="1" key="2">
    <citation type="submission" date="2021-05" db="EMBL/GenBank/DDBJ databases">
        <authorList>
            <person name="Pain A."/>
        </authorList>
    </citation>
    <scope>NUCLEOTIDE SEQUENCE</scope>
    <source>
        <strain evidence="1">1802A</strain>
    </source>
</reference>
<gene>
    <name evidence="1" type="ORF">X943_000806</name>
</gene>
<name>A0AAD9GF92_BABDI</name>
<evidence type="ECO:0000313" key="2">
    <source>
        <dbReference type="Proteomes" id="UP001195914"/>
    </source>
</evidence>
<evidence type="ECO:0000313" key="1">
    <source>
        <dbReference type="EMBL" id="KAK1937290.1"/>
    </source>
</evidence>
<keyword evidence="2" id="KW-1185">Reference proteome</keyword>
<accession>A0AAD9GF92</accession>
<dbReference type="AlphaFoldDB" id="A0AAD9GF92"/>
<dbReference type="Proteomes" id="UP001195914">
    <property type="component" value="Unassembled WGS sequence"/>
</dbReference>
<dbReference type="EMBL" id="JAHBMH010000033">
    <property type="protein sequence ID" value="KAK1937290.1"/>
    <property type="molecule type" value="Genomic_DNA"/>
</dbReference>
<organism evidence="1 2">
    <name type="scientific">Babesia divergens</name>
    <dbReference type="NCBI Taxonomy" id="32595"/>
    <lineage>
        <taxon>Eukaryota</taxon>
        <taxon>Sar</taxon>
        <taxon>Alveolata</taxon>
        <taxon>Apicomplexa</taxon>
        <taxon>Aconoidasida</taxon>
        <taxon>Piroplasmida</taxon>
        <taxon>Babesiidae</taxon>
        <taxon>Babesia</taxon>
    </lineage>
</organism>
<sequence>MSEEQEPCNFQDPESLKDVLELLDKIGTAHGISGAVLGILGEEAEKYFKDSDILSPLGTVFSNASGIRRSILKNSGTYDTYSHISGGHTDCALKVAEALKKCLPKAYAALYYLYFMGDKSLKSSIQGGKWDNKCNQTGNIFYNWLTDDSHYGKMPGLIARGFPKETSSLTSNTAETVADNIKQSLKHESPAALQNVLVFLLFVCPWHDSLLGHACVFLSTFCLKVKDDREKEFQKYFSSSDFEELKRVCSTVKSHLQPFTHASSLPLSAVCHQNGTLYSAVWNPEAIPLYVKWLKENLNGIIEALKAMSSDCTKWDSDKLQDASTPGPFRFGFVFKGSWSDGTFKSQLPSKISSLTNSGPGSLQSLQKSLENFSTGNPGATAGGVTTGVLGAGGLGAGVAYATNAFGFQNFISGLISSFLK</sequence>
<reference evidence="1" key="1">
    <citation type="journal article" date="2014" name="Nucleic Acids Res.">
        <title>The evolutionary dynamics of variant antigen genes in Babesia reveal a history of genomic innovation underlying host-parasite interaction.</title>
        <authorList>
            <person name="Jackson A.P."/>
            <person name="Otto T.D."/>
            <person name="Darby A."/>
            <person name="Ramaprasad A."/>
            <person name="Xia D."/>
            <person name="Echaide I.E."/>
            <person name="Farber M."/>
            <person name="Gahlot S."/>
            <person name="Gamble J."/>
            <person name="Gupta D."/>
            <person name="Gupta Y."/>
            <person name="Jackson L."/>
            <person name="Malandrin L."/>
            <person name="Malas T.B."/>
            <person name="Moussa E."/>
            <person name="Nair M."/>
            <person name="Reid A.J."/>
            <person name="Sanders M."/>
            <person name="Sharma J."/>
            <person name="Tracey A."/>
            <person name="Quail M.A."/>
            <person name="Weir W."/>
            <person name="Wastling J.M."/>
            <person name="Hall N."/>
            <person name="Willadsen P."/>
            <person name="Lingelbach K."/>
            <person name="Shiels B."/>
            <person name="Tait A."/>
            <person name="Berriman M."/>
            <person name="Allred D.R."/>
            <person name="Pain A."/>
        </authorList>
    </citation>
    <scope>NUCLEOTIDE SEQUENCE</scope>
    <source>
        <strain evidence="1">1802A</strain>
    </source>
</reference>
<proteinExistence type="predicted"/>
<protein>
    <submittedName>
        <fullName evidence="1">Secreted antigen 1</fullName>
    </submittedName>
</protein>